<name>A0A1G7W438_9ACTN</name>
<dbReference type="STRING" id="504805.SAMN05421505_106192"/>
<keyword evidence="4" id="KW-1185">Reference proteome</keyword>
<feature type="compositionally biased region" description="Low complexity" evidence="1">
    <location>
        <begin position="33"/>
        <end position="61"/>
    </location>
</feature>
<feature type="chain" id="PRO_5011568968" description="Lipoprotein" evidence="2">
    <location>
        <begin position="22"/>
        <end position="232"/>
    </location>
</feature>
<keyword evidence="2" id="KW-0732">Signal</keyword>
<feature type="region of interest" description="Disordered" evidence="1">
    <location>
        <begin position="29"/>
        <end position="71"/>
    </location>
</feature>
<evidence type="ECO:0008006" key="5">
    <source>
        <dbReference type="Google" id="ProtNLM"/>
    </source>
</evidence>
<evidence type="ECO:0000256" key="1">
    <source>
        <dbReference type="SAM" id="MobiDB-lite"/>
    </source>
</evidence>
<dbReference type="Proteomes" id="UP000198923">
    <property type="component" value="Unassembled WGS sequence"/>
</dbReference>
<protein>
    <recommendedName>
        <fullName evidence="5">Lipoprotein</fullName>
    </recommendedName>
</protein>
<dbReference type="AlphaFoldDB" id="A0A1G7W438"/>
<evidence type="ECO:0000256" key="2">
    <source>
        <dbReference type="SAM" id="SignalP"/>
    </source>
</evidence>
<feature type="signal peptide" evidence="2">
    <location>
        <begin position="1"/>
        <end position="21"/>
    </location>
</feature>
<sequence length="232" mass="24144">MTAMRSLIALAAVLATCTACAEPRPFTPGGALADTPADTPPRTAAGTAAPSGSPSGSVGSSASGGGRVDTVTVGPGLTVTIEWPARESAGRTAMLKALTDYIVGVRRAVAGDTTTDYRTLVQDDASRHALAWVDTFRRDGHSLQGHIRIYRPAVKAVVGAGAEVSACVDESGAELIDARTRKALPDQPAWTRSPDGIYAQMAGVRRGDDGVWRVISLQHAQQPQDPAKECLQ</sequence>
<dbReference type="EMBL" id="FNCN01000006">
    <property type="protein sequence ID" value="SDG66785.1"/>
    <property type="molecule type" value="Genomic_DNA"/>
</dbReference>
<evidence type="ECO:0000313" key="3">
    <source>
        <dbReference type="EMBL" id="SDG66785.1"/>
    </source>
</evidence>
<accession>A0A1G7W438</accession>
<gene>
    <name evidence="3" type="ORF">SAMN05421505_106192</name>
</gene>
<evidence type="ECO:0000313" key="4">
    <source>
        <dbReference type="Proteomes" id="UP000198923"/>
    </source>
</evidence>
<reference evidence="3 4" key="1">
    <citation type="submission" date="2016-10" db="EMBL/GenBank/DDBJ databases">
        <authorList>
            <person name="de Groot N.N."/>
        </authorList>
    </citation>
    <scope>NUCLEOTIDE SEQUENCE [LARGE SCALE GENOMIC DNA]</scope>
    <source>
        <strain evidence="3 4">CPCC 201354</strain>
    </source>
</reference>
<proteinExistence type="predicted"/>
<organism evidence="3 4">
    <name type="scientific">Sinosporangium album</name>
    <dbReference type="NCBI Taxonomy" id="504805"/>
    <lineage>
        <taxon>Bacteria</taxon>
        <taxon>Bacillati</taxon>
        <taxon>Actinomycetota</taxon>
        <taxon>Actinomycetes</taxon>
        <taxon>Streptosporangiales</taxon>
        <taxon>Streptosporangiaceae</taxon>
        <taxon>Sinosporangium</taxon>
    </lineage>
</organism>